<gene>
    <name evidence="2" type="ORF">GA0061094_0773</name>
</gene>
<proteinExistence type="predicted"/>
<sequence length="55" mass="6270">MLTLIKKGRSTLKDFESGEGKIAACMQWVLRAILISFLLISVPLFLYIMWIIPSL</sequence>
<dbReference type="EMBL" id="FMAU01000001">
    <property type="protein sequence ID" value="SCB82715.1"/>
    <property type="molecule type" value="Genomic_DNA"/>
</dbReference>
<keyword evidence="1" id="KW-1133">Transmembrane helix</keyword>
<accession>A0A1C3ZK48</accession>
<dbReference type="Proteomes" id="UP000181997">
    <property type="component" value="Unassembled WGS sequence"/>
</dbReference>
<reference evidence="3" key="1">
    <citation type="submission" date="2016-08" db="EMBL/GenBank/DDBJ databases">
        <authorList>
            <person name="Varghese N."/>
            <person name="Submissions Spin"/>
        </authorList>
    </citation>
    <scope>NUCLEOTIDE SEQUENCE [LARGE SCALE GENOMIC DNA]</scope>
    <source>
        <strain evidence="3">SGD-1123</strain>
    </source>
</reference>
<name>A0A1C3ZK48_9BACI</name>
<keyword evidence="1" id="KW-0472">Membrane</keyword>
<keyword evidence="1" id="KW-0812">Transmembrane</keyword>
<organism evidence="2 3">
    <name type="scientific">[Bacillus] enclensis</name>
    <dbReference type="NCBI Taxonomy" id="1402860"/>
    <lineage>
        <taxon>Bacteria</taxon>
        <taxon>Bacillati</taxon>
        <taxon>Bacillota</taxon>
        <taxon>Bacilli</taxon>
        <taxon>Bacillales</taxon>
        <taxon>Bacillaceae</taxon>
        <taxon>Rossellomorea</taxon>
    </lineage>
</organism>
<evidence type="ECO:0000256" key="1">
    <source>
        <dbReference type="SAM" id="Phobius"/>
    </source>
</evidence>
<feature type="transmembrane region" description="Helical" evidence="1">
    <location>
        <begin position="28"/>
        <end position="52"/>
    </location>
</feature>
<evidence type="ECO:0000313" key="2">
    <source>
        <dbReference type="EMBL" id="SCB82715.1"/>
    </source>
</evidence>
<dbReference type="AlphaFoldDB" id="A0A1C3ZK48"/>
<keyword evidence="3" id="KW-1185">Reference proteome</keyword>
<protein>
    <submittedName>
        <fullName evidence="2">Uncharacterized protein</fullName>
    </submittedName>
</protein>
<evidence type="ECO:0000313" key="3">
    <source>
        <dbReference type="Proteomes" id="UP000181997"/>
    </source>
</evidence>